<dbReference type="Proteomes" id="UP000010847">
    <property type="component" value="Chromosome"/>
</dbReference>
<name>W0EGR0_9FIRM</name>
<evidence type="ECO:0000313" key="1">
    <source>
        <dbReference type="EMBL" id="AHF08389.1"/>
    </source>
</evidence>
<accession>W0EGR0</accession>
<dbReference type="AlphaFoldDB" id="W0EGR0"/>
<dbReference type="EMBL" id="CP007032">
    <property type="protein sequence ID" value="AHF08389.1"/>
    <property type="molecule type" value="Genomic_DNA"/>
</dbReference>
<dbReference type="HOGENOM" id="CLU_3373403_0_0_9"/>
<protein>
    <submittedName>
        <fullName evidence="1">Uncharacterized protein</fullName>
    </submittedName>
</protein>
<gene>
    <name evidence="1" type="ORF">DESME_01680</name>
</gene>
<dbReference type="KEGG" id="dmt:DESME_01680"/>
<sequence length="34" mass="4206">MRKFMDLILLLMKNLLQWSKIKGIGFEKEYIYEI</sequence>
<dbReference type="STRING" id="871968.DESME_01680"/>
<evidence type="ECO:0000313" key="2">
    <source>
        <dbReference type="Proteomes" id="UP000010847"/>
    </source>
</evidence>
<reference evidence="1 2" key="1">
    <citation type="submission" date="2013-12" db="EMBL/GenBank/DDBJ databases">
        <authorList>
            <consortium name="DOE Joint Genome Institute"/>
            <person name="Smidt H."/>
            <person name="Huntemann M."/>
            <person name="Han J."/>
            <person name="Chen A."/>
            <person name="Kyrpides N."/>
            <person name="Mavromatis K."/>
            <person name="Markowitz V."/>
            <person name="Palaniappan K."/>
            <person name="Ivanova N."/>
            <person name="Schaumberg A."/>
            <person name="Pati A."/>
            <person name="Liolios K."/>
            <person name="Nordberg H.P."/>
            <person name="Cantor M.N."/>
            <person name="Hua S.X."/>
            <person name="Woyke T."/>
        </authorList>
    </citation>
    <scope>NUCLEOTIDE SEQUENCE [LARGE SCALE GENOMIC DNA]</scope>
    <source>
        <strain evidence="2">DSM 15288</strain>
    </source>
</reference>
<keyword evidence="2" id="KW-1185">Reference proteome</keyword>
<proteinExistence type="predicted"/>
<organism evidence="1 2">
    <name type="scientific">Desulfitobacterium metallireducens DSM 15288</name>
    <dbReference type="NCBI Taxonomy" id="871968"/>
    <lineage>
        <taxon>Bacteria</taxon>
        <taxon>Bacillati</taxon>
        <taxon>Bacillota</taxon>
        <taxon>Clostridia</taxon>
        <taxon>Eubacteriales</taxon>
        <taxon>Desulfitobacteriaceae</taxon>
        <taxon>Desulfitobacterium</taxon>
    </lineage>
</organism>